<proteinExistence type="predicted"/>
<evidence type="ECO:0000313" key="3">
    <source>
        <dbReference type="Proteomes" id="UP000233551"/>
    </source>
</evidence>
<evidence type="ECO:0000256" key="1">
    <source>
        <dbReference type="SAM" id="MobiDB-lite"/>
    </source>
</evidence>
<accession>A0A2I0KA87</accession>
<name>A0A2I0KA87_PUNGR</name>
<protein>
    <submittedName>
        <fullName evidence="2">Uncharacterized protein</fullName>
    </submittedName>
</protein>
<dbReference type="AlphaFoldDB" id="A0A2I0KA87"/>
<feature type="region of interest" description="Disordered" evidence="1">
    <location>
        <begin position="178"/>
        <end position="201"/>
    </location>
</feature>
<keyword evidence="3" id="KW-1185">Reference proteome</keyword>
<gene>
    <name evidence="2" type="ORF">CRG98_014197</name>
</gene>
<dbReference type="Proteomes" id="UP000233551">
    <property type="component" value="Unassembled WGS sequence"/>
</dbReference>
<evidence type="ECO:0000313" key="2">
    <source>
        <dbReference type="EMBL" id="PKI65458.1"/>
    </source>
</evidence>
<sequence length="201" mass="21771">MVNAELMVMVVKIVAIGVECMWRADWAHPSVGGAIVFVTPAVASSSSFLAISQRRRSLSTLVLLSQPGWPRSKEEDVLVGVPASACEGSVGLSYVGGRGSDVPQQLVWARCVGCQRLCGLDPSMSRLQRSFGLSDEWLTNGIEPEPSKVSQVESLSYVDPNFVALGLVRTAWVRPSSQGHVTDTREKKSPLSVYDPRIEGR</sequence>
<comment type="caution">
    <text evidence="2">The sequence shown here is derived from an EMBL/GenBank/DDBJ whole genome shotgun (WGS) entry which is preliminary data.</text>
</comment>
<reference evidence="2 3" key="1">
    <citation type="submission" date="2017-11" db="EMBL/GenBank/DDBJ databases">
        <title>De-novo sequencing of pomegranate (Punica granatum L.) genome.</title>
        <authorList>
            <person name="Akparov Z."/>
            <person name="Amiraslanov A."/>
            <person name="Hajiyeva S."/>
            <person name="Abbasov M."/>
            <person name="Kaur K."/>
            <person name="Hamwieh A."/>
            <person name="Solovyev V."/>
            <person name="Salamov A."/>
            <person name="Braich B."/>
            <person name="Kosarev P."/>
            <person name="Mahmoud A."/>
            <person name="Hajiyev E."/>
            <person name="Babayeva S."/>
            <person name="Izzatullayeva V."/>
            <person name="Mammadov A."/>
            <person name="Mammadov A."/>
            <person name="Sharifova S."/>
            <person name="Ojaghi J."/>
            <person name="Eynullazada K."/>
            <person name="Bayramov B."/>
            <person name="Abdulazimova A."/>
            <person name="Shahmuradov I."/>
        </authorList>
    </citation>
    <scope>NUCLEOTIDE SEQUENCE [LARGE SCALE GENOMIC DNA]</scope>
    <source>
        <strain evidence="3">cv. AG2017</strain>
        <tissue evidence="2">Leaf</tissue>
    </source>
</reference>
<dbReference type="EMBL" id="PGOL01000751">
    <property type="protein sequence ID" value="PKI65458.1"/>
    <property type="molecule type" value="Genomic_DNA"/>
</dbReference>
<organism evidence="2 3">
    <name type="scientific">Punica granatum</name>
    <name type="common">Pomegranate</name>
    <dbReference type="NCBI Taxonomy" id="22663"/>
    <lineage>
        <taxon>Eukaryota</taxon>
        <taxon>Viridiplantae</taxon>
        <taxon>Streptophyta</taxon>
        <taxon>Embryophyta</taxon>
        <taxon>Tracheophyta</taxon>
        <taxon>Spermatophyta</taxon>
        <taxon>Magnoliopsida</taxon>
        <taxon>eudicotyledons</taxon>
        <taxon>Gunneridae</taxon>
        <taxon>Pentapetalae</taxon>
        <taxon>rosids</taxon>
        <taxon>malvids</taxon>
        <taxon>Myrtales</taxon>
        <taxon>Lythraceae</taxon>
        <taxon>Punica</taxon>
    </lineage>
</organism>